<dbReference type="InterPro" id="IPR027417">
    <property type="entry name" value="P-loop_NTPase"/>
</dbReference>
<accession>A0A9X0WGX1</accession>
<dbReference type="PANTHER" id="PTHR43581">
    <property type="entry name" value="ATP/GTP PHOSPHATASE"/>
    <property type="match status" value="1"/>
</dbReference>
<evidence type="ECO:0000259" key="1">
    <source>
        <dbReference type="SMART" id="SM00382"/>
    </source>
</evidence>
<dbReference type="InterPro" id="IPR003593">
    <property type="entry name" value="AAA+_ATPase"/>
</dbReference>
<proteinExistence type="predicted"/>
<name>A0A9X0WGX1_9GAMM</name>
<feature type="domain" description="AAA+ ATPase" evidence="1">
    <location>
        <begin position="31"/>
        <end position="460"/>
    </location>
</feature>
<organism evidence="2 3">
    <name type="scientific">Thiocapsa imhoffii</name>
    <dbReference type="NCBI Taxonomy" id="382777"/>
    <lineage>
        <taxon>Bacteria</taxon>
        <taxon>Pseudomonadati</taxon>
        <taxon>Pseudomonadota</taxon>
        <taxon>Gammaproteobacteria</taxon>
        <taxon>Chromatiales</taxon>
        <taxon>Chromatiaceae</taxon>
        <taxon>Thiocapsa</taxon>
    </lineage>
</organism>
<dbReference type="PANTHER" id="PTHR43581:SF2">
    <property type="entry name" value="EXCINUCLEASE ATPASE SUBUNIT"/>
    <property type="match status" value="1"/>
</dbReference>
<dbReference type="Gene3D" id="3.40.50.300">
    <property type="entry name" value="P-loop containing nucleotide triphosphate hydrolases"/>
    <property type="match status" value="1"/>
</dbReference>
<sequence>MNETEPLLRVKRIQVDSLFEAFNHRVDLKLDDRVTILHGPNGVGKTMLLKMVNALLDGRYSLFQRVPFGRFILELTDHRRIELTLGPPKPAGKTRKSSRKARQEPFRTLQLKLFERDKEVDRHEVLTNQDVVVIADAIGSRIPWVHRQSDDLWLDERESDDLLSPEEVVVRYGDEVSANLLLTGRSTDPDWLKEIHDKVKVHFIAAQRLLRVGPEHPRLYPSRPRTSSTVMDYARDLRSRINDTMARYGQRSQTLDQSFPQRLLSSGYMRLPADDLKQRMEKLDERRKELKGIGLLDKLDSHPFDTAKLESLEPAQESVMALYVQDTEDKLSELDDLAQRARLLLDNVNHKFHHKQIRIDRDLGLIAEGEQGRALELDALSSGEQHELVLHYDLLFRVRQNTLVLIDEPELSLHVAWQKRFLPDLLEIVETAQFDVLMATHSPFIVGDRSDLMIGLDAELV</sequence>
<dbReference type="Proteomes" id="UP001138802">
    <property type="component" value="Unassembled WGS sequence"/>
</dbReference>
<comment type="caution">
    <text evidence="2">The sequence shown here is derived from an EMBL/GenBank/DDBJ whole genome shotgun (WGS) entry which is preliminary data.</text>
</comment>
<dbReference type="GO" id="GO:0016887">
    <property type="term" value="F:ATP hydrolysis activity"/>
    <property type="evidence" value="ECO:0007669"/>
    <property type="project" value="InterPro"/>
</dbReference>
<dbReference type="RefSeq" id="WP_200387141.1">
    <property type="nucleotide sequence ID" value="NZ_NRSD01000005.1"/>
</dbReference>
<keyword evidence="3" id="KW-1185">Reference proteome</keyword>
<dbReference type="InterPro" id="IPR003959">
    <property type="entry name" value="ATPase_AAA_core"/>
</dbReference>
<evidence type="ECO:0000313" key="3">
    <source>
        <dbReference type="Proteomes" id="UP001138802"/>
    </source>
</evidence>
<dbReference type="GO" id="GO:0005524">
    <property type="term" value="F:ATP binding"/>
    <property type="evidence" value="ECO:0007669"/>
    <property type="project" value="InterPro"/>
</dbReference>
<dbReference type="SMART" id="SM00382">
    <property type="entry name" value="AAA"/>
    <property type="match status" value="1"/>
</dbReference>
<reference evidence="2 3" key="1">
    <citation type="journal article" date="2020" name="Microorganisms">
        <title>Osmotic Adaptation and Compatible Solute Biosynthesis of Phototrophic Bacteria as Revealed from Genome Analyses.</title>
        <authorList>
            <person name="Imhoff J.F."/>
            <person name="Rahn T."/>
            <person name="Kunzel S."/>
            <person name="Keller A."/>
            <person name="Neulinger S.C."/>
        </authorList>
    </citation>
    <scope>NUCLEOTIDE SEQUENCE [LARGE SCALE GENOMIC DNA]</scope>
    <source>
        <strain evidence="2 3">DSM 21303</strain>
    </source>
</reference>
<dbReference type="SUPFAM" id="SSF52540">
    <property type="entry name" value="P-loop containing nucleoside triphosphate hydrolases"/>
    <property type="match status" value="1"/>
</dbReference>
<dbReference type="AlphaFoldDB" id="A0A9X0WGX1"/>
<evidence type="ECO:0000313" key="2">
    <source>
        <dbReference type="EMBL" id="MBK1644338.1"/>
    </source>
</evidence>
<dbReference type="InterPro" id="IPR051396">
    <property type="entry name" value="Bact_Antivir_Def_Nuclease"/>
</dbReference>
<dbReference type="EMBL" id="NRSD01000005">
    <property type="protein sequence ID" value="MBK1644338.1"/>
    <property type="molecule type" value="Genomic_DNA"/>
</dbReference>
<dbReference type="Pfam" id="PF13304">
    <property type="entry name" value="AAA_21"/>
    <property type="match status" value="1"/>
</dbReference>
<protein>
    <recommendedName>
        <fullName evidence="1">AAA+ ATPase domain-containing protein</fullName>
    </recommendedName>
</protein>
<gene>
    <name evidence="2" type="ORF">CKO25_06645</name>
</gene>